<reference evidence="2" key="1">
    <citation type="journal article" date="2019" name="Int. J. Syst. Evol. Microbiol.">
        <title>The Global Catalogue of Microorganisms (GCM) 10K type strain sequencing project: providing services to taxonomists for standard genome sequencing and annotation.</title>
        <authorList>
            <consortium name="The Broad Institute Genomics Platform"/>
            <consortium name="The Broad Institute Genome Sequencing Center for Infectious Disease"/>
            <person name="Wu L."/>
            <person name="Ma J."/>
        </authorList>
    </citation>
    <scope>NUCLEOTIDE SEQUENCE [LARGE SCALE GENOMIC DNA]</scope>
    <source>
        <strain evidence="2">CCUG 62414</strain>
    </source>
</reference>
<protein>
    <submittedName>
        <fullName evidence="1">Uncharacterized protein</fullName>
    </submittedName>
</protein>
<proteinExistence type="predicted"/>
<sequence>MKNLKHILGTLLVTALVFTSCTKNDNDDLLIPATAEEFNNLKEEALEEITQNFQFNAEDGSTTFTSENGVEITINGNCLTKNGNTVTGAVNLEFIELFDKGNMLTTNKPTMGIMPNGDKALLISGGEFFVEATQNGVALDTNCGFQLIIPAALTGGADNNMILWNGIIDDDGNLAWAENKRDGANGQGGVFAEGNSYYAFLNSFGWSNVDRFYSDPRPKTTILVDVPTGYDNTNSAVYLSYDGEDTGLANLDTYDPVTGLFSEHYGQIPIGLECHVIFVTEENDNWKYAIKAVTIVANGVITITESETAVVTEAQLTTIINNLP</sequence>
<keyword evidence="2" id="KW-1185">Reference proteome</keyword>
<evidence type="ECO:0000313" key="1">
    <source>
        <dbReference type="EMBL" id="MFD0989369.1"/>
    </source>
</evidence>
<dbReference type="PROSITE" id="PS51257">
    <property type="entry name" value="PROKAR_LIPOPROTEIN"/>
    <property type="match status" value="1"/>
</dbReference>
<dbReference type="Proteomes" id="UP001597061">
    <property type="component" value="Unassembled WGS sequence"/>
</dbReference>
<gene>
    <name evidence="1" type="ORF">ACFQ1R_04640</name>
</gene>
<dbReference type="EMBL" id="JBHTJI010000001">
    <property type="protein sequence ID" value="MFD0989369.1"/>
    <property type="molecule type" value="Genomic_DNA"/>
</dbReference>
<accession>A0ABW3JH82</accession>
<dbReference type="RefSeq" id="WP_379924938.1">
    <property type="nucleotide sequence ID" value="NZ_JBHTJI010000001.1"/>
</dbReference>
<comment type="caution">
    <text evidence="1">The sequence shown here is derived from an EMBL/GenBank/DDBJ whole genome shotgun (WGS) entry which is preliminary data.</text>
</comment>
<name>A0ABW3JH82_9FLAO</name>
<organism evidence="1 2">
    <name type="scientific">Mariniflexile jejuense</name>
    <dbReference type="NCBI Taxonomy" id="1173582"/>
    <lineage>
        <taxon>Bacteria</taxon>
        <taxon>Pseudomonadati</taxon>
        <taxon>Bacteroidota</taxon>
        <taxon>Flavobacteriia</taxon>
        <taxon>Flavobacteriales</taxon>
        <taxon>Flavobacteriaceae</taxon>
        <taxon>Mariniflexile</taxon>
    </lineage>
</organism>
<evidence type="ECO:0000313" key="2">
    <source>
        <dbReference type="Proteomes" id="UP001597061"/>
    </source>
</evidence>